<evidence type="ECO:0000313" key="5">
    <source>
        <dbReference type="Proteomes" id="UP000405805"/>
    </source>
</evidence>
<evidence type="ECO:0000256" key="1">
    <source>
        <dbReference type="SAM" id="SignalP"/>
    </source>
</evidence>
<name>A0AA90VF39_9BACT</name>
<feature type="domain" description="Outer membrane protein beta-barrel" evidence="2">
    <location>
        <begin position="23"/>
        <end position="222"/>
    </location>
</feature>
<organism evidence="4 5">
    <name type="scientific">Segatella copri</name>
    <dbReference type="NCBI Taxonomy" id="165179"/>
    <lineage>
        <taxon>Bacteria</taxon>
        <taxon>Pseudomonadati</taxon>
        <taxon>Bacteroidota</taxon>
        <taxon>Bacteroidia</taxon>
        <taxon>Bacteroidales</taxon>
        <taxon>Prevotellaceae</taxon>
        <taxon>Segatella</taxon>
    </lineage>
</organism>
<evidence type="ECO:0000313" key="3">
    <source>
        <dbReference type="EMBL" id="MQN14017.1"/>
    </source>
</evidence>
<keyword evidence="1" id="KW-0732">Signal</keyword>
<sequence>MNMMKKNIAIMMLLLLSAMGAMAQGVENRVGRFSVIPRVGVTIANLSDNSIYLATENNREVKSKSQAGFSGGLDVEYRATDYLGVSLGAYYARQGARWGDYEMAVQGDAGNNGIKKYTGVKDHHLNLDYVQVPLMLKAYVAPQFAIMAGAQVGFLCGDGKMLSEETDLEKDNKTGSTLYKESRDVESTYAAKKVNVSIPVGLSYEYMNVILDARYHIGLTKVNKVDGGDSKNKVFTFTVGYRFGL</sequence>
<dbReference type="InterPro" id="IPR025665">
    <property type="entry name" value="Beta-barrel_OMP_2"/>
</dbReference>
<reference evidence="4" key="2">
    <citation type="submission" date="2022-12" db="EMBL/GenBank/DDBJ databases">
        <title>Distinct polysaccharide growth profiles of human intestinal Prevotella copri isolates.</title>
        <authorList>
            <person name="Fehlner-Peach H."/>
            <person name="Magnabosco C."/>
            <person name="Raghavan V."/>
            <person name="Scher J.U."/>
            <person name="Tett A."/>
            <person name="Cox L.M."/>
            <person name="Gottsegen C."/>
            <person name="Watters A."/>
            <person name="Wiltshire- Gordon J.D."/>
            <person name="Segata N."/>
            <person name="Bonneau R."/>
            <person name="Littman D.R."/>
        </authorList>
    </citation>
    <scope>NUCLEOTIDE SEQUENCE</scope>
    <source>
        <strain evidence="4">IA624</strain>
        <strain evidence="3">IAQ1179</strain>
    </source>
</reference>
<gene>
    <name evidence="4" type="ORF">F7D57_09810</name>
    <name evidence="3" type="ORF">F7D95_14730</name>
</gene>
<dbReference type="EMBL" id="VZBP01000127">
    <property type="protein sequence ID" value="MQO09993.1"/>
    <property type="molecule type" value="Genomic_DNA"/>
</dbReference>
<protein>
    <submittedName>
        <fullName evidence="4">PorT family protein</fullName>
    </submittedName>
</protein>
<proteinExistence type="predicted"/>
<comment type="caution">
    <text evidence="4">The sequence shown here is derived from an EMBL/GenBank/DDBJ whole genome shotgun (WGS) entry which is preliminary data.</text>
</comment>
<dbReference type="Proteomes" id="UP000442105">
    <property type="component" value="Unassembled WGS sequence"/>
</dbReference>
<feature type="chain" id="PRO_5041590253" evidence="1">
    <location>
        <begin position="24"/>
        <end position="245"/>
    </location>
</feature>
<dbReference type="AlphaFoldDB" id="A0AA90VF39"/>
<dbReference type="Proteomes" id="UP000405805">
    <property type="component" value="Unassembled WGS sequence"/>
</dbReference>
<accession>A0AA90VF39</accession>
<dbReference type="EMBL" id="VZCW01000369">
    <property type="protein sequence ID" value="MQN14017.1"/>
    <property type="molecule type" value="Genomic_DNA"/>
</dbReference>
<feature type="signal peptide" evidence="1">
    <location>
        <begin position="1"/>
        <end position="23"/>
    </location>
</feature>
<evidence type="ECO:0000259" key="2">
    <source>
        <dbReference type="Pfam" id="PF13568"/>
    </source>
</evidence>
<evidence type="ECO:0000313" key="6">
    <source>
        <dbReference type="Proteomes" id="UP000442105"/>
    </source>
</evidence>
<reference evidence="5 6" key="1">
    <citation type="submission" date="2019-09" db="EMBL/GenBank/DDBJ databases">
        <title>Distinct polysaccharide growth profiles of human intestinal Prevotella copri isolates.</title>
        <authorList>
            <person name="Fehlner-Peach H."/>
            <person name="Magnabosco C."/>
            <person name="Raghavan V."/>
            <person name="Scher J.U."/>
            <person name="Tett A."/>
            <person name="Cox L.M."/>
            <person name="Gottsegen C."/>
            <person name="Watters A."/>
            <person name="Wiltshire- Gordon J.D."/>
            <person name="Segata N."/>
            <person name="Bonneau R."/>
            <person name="Littman D.R."/>
        </authorList>
    </citation>
    <scope>NUCLEOTIDE SEQUENCE [LARGE SCALE GENOMIC DNA]</scope>
    <source>
        <strain evidence="5">iA624</strain>
        <strain evidence="6">iAQ1179</strain>
    </source>
</reference>
<dbReference type="Pfam" id="PF13568">
    <property type="entry name" value="OMP_b-brl_2"/>
    <property type="match status" value="1"/>
</dbReference>
<evidence type="ECO:0000313" key="4">
    <source>
        <dbReference type="EMBL" id="MQO09993.1"/>
    </source>
</evidence>